<dbReference type="Proteomes" id="UP000736335">
    <property type="component" value="Unassembled WGS sequence"/>
</dbReference>
<dbReference type="SUPFAM" id="SSF52047">
    <property type="entry name" value="RNI-like"/>
    <property type="match status" value="1"/>
</dbReference>
<dbReference type="InterPro" id="IPR032675">
    <property type="entry name" value="LRR_dom_sf"/>
</dbReference>
<keyword evidence="3" id="KW-1185">Reference proteome</keyword>
<protein>
    <submittedName>
        <fullName evidence="2">Uncharacterized protein</fullName>
    </submittedName>
</protein>
<reference evidence="2" key="1">
    <citation type="journal article" date="2020" name="Nat. Commun.">
        <title>Large-scale genome sequencing of mycorrhizal fungi provides insights into the early evolution of symbiotic traits.</title>
        <authorList>
            <person name="Miyauchi S."/>
            <person name="Kiss E."/>
            <person name="Kuo A."/>
            <person name="Drula E."/>
            <person name="Kohler A."/>
            <person name="Sanchez-Garcia M."/>
            <person name="Morin E."/>
            <person name="Andreopoulos B."/>
            <person name="Barry K.W."/>
            <person name="Bonito G."/>
            <person name="Buee M."/>
            <person name="Carver A."/>
            <person name="Chen C."/>
            <person name="Cichocki N."/>
            <person name="Clum A."/>
            <person name="Culley D."/>
            <person name="Crous P.W."/>
            <person name="Fauchery L."/>
            <person name="Girlanda M."/>
            <person name="Hayes R.D."/>
            <person name="Keri Z."/>
            <person name="LaButti K."/>
            <person name="Lipzen A."/>
            <person name="Lombard V."/>
            <person name="Magnuson J."/>
            <person name="Maillard F."/>
            <person name="Murat C."/>
            <person name="Nolan M."/>
            <person name="Ohm R.A."/>
            <person name="Pangilinan J."/>
            <person name="Pereira M.F."/>
            <person name="Perotto S."/>
            <person name="Peter M."/>
            <person name="Pfister S."/>
            <person name="Riley R."/>
            <person name="Sitrit Y."/>
            <person name="Stielow J.B."/>
            <person name="Szollosi G."/>
            <person name="Zifcakova L."/>
            <person name="Stursova M."/>
            <person name="Spatafora J.W."/>
            <person name="Tedersoo L."/>
            <person name="Vaario L.M."/>
            <person name="Yamada A."/>
            <person name="Yan M."/>
            <person name="Wang P."/>
            <person name="Xu J."/>
            <person name="Bruns T."/>
            <person name="Baldrian P."/>
            <person name="Vilgalys R."/>
            <person name="Dunand C."/>
            <person name="Henrissat B."/>
            <person name="Grigoriev I.V."/>
            <person name="Hibbett D."/>
            <person name="Nagy L.G."/>
            <person name="Martin F.M."/>
        </authorList>
    </citation>
    <scope>NUCLEOTIDE SEQUENCE</scope>
    <source>
        <strain evidence="2">UH-Tt-Lm1</strain>
    </source>
</reference>
<evidence type="ECO:0000313" key="2">
    <source>
        <dbReference type="EMBL" id="KAF9787850.1"/>
    </source>
</evidence>
<accession>A0A9P6L9B3</accession>
<dbReference type="OrthoDB" id="2786563at2759"/>
<sequence length="339" mass="37483">MRTTQVHSFNHDPTPDATVYICASPVEHVPPHTPPPPPYSLPMSTLLSFPEEVLERILALCVDAQTDAFANPSWHTRQVSRRASSILLVNKTFLRIATPLLYSTVVIRSAHQLATILDNVFRPNPELAAFVKTVAISGGSYDGLDEFVRLCVNLEEFDMTLDNSPWEGDVRERFGQSLMGMKKIKSLVVRKDAYLTQEKPKLLMNQLSNAITSWTSLECVNIKFRFASDATTSSFVSALSAAPNLKTVRAQLPAVWNDTLLNVSQNPNLRCISLSPDKELVGSHLFLMEAKNHDRLMDLIKAGTPVMRNRSQSSSSPTSPVLTGTPPSPSGGSHIFWEV</sequence>
<dbReference type="AlphaFoldDB" id="A0A9P6L9B3"/>
<proteinExistence type="predicted"/>
<feature type="region of interest" description="Disordered" evidence="1">
    <location>
        <begin position="307"/>
        <end position="339"/>
    </location>
</feature>
<dbReference type="EMBL" id="WIUZ02000004">
    <property type="protein sequence ID" value="KAF9787850.1"/>
    <property type="molecule type" value="Genomic_DNA"/>
</dbReference>
<evidence type="ECO:0000313" key="3">
    <source>
        <dbReference type="Proteomes" id="UP000736335"/>
    </source>
</evidence>
<comment type="caution">
    <text evidence="2">The sequence shown here is derived from an EMBL/GenBank/DDBJ whole genome shotgun (WGS) entry which is preliminary data.</text>
</comment>
<gene>
    <name evidence="2" type="ORF">BJ322DRAFT_584487</name>
</gene>
<feature type="compositionally biased region" description="Low complexity" evidence="1">
    <location>
        <begin position="311"/>
        <end position="333"/>
    </location>
</feature>
<evidence type="ECO:0000256" key="1">
    <source>
        <dbReference type="SAM" id="MobiDB-lite"/>
    </source>
</evidence>
<dbReference type="Gene3D" id="3.80.10.10">
    <property type="entry name" value="Ribonuclease Inhibitor"/>
    <property type="match status" value="1"/>
</dbReference>
<name>A0A9P6L9B3_9AGAM</name>
<reference evidence="2" key="2">
    <citation type="submission" date="2020-11" db="EMBL/GenBank/DDBJ databases">
        <authorList>
            <consortium name="DOE Joint Genome Institute"/>
            <person name="Kuo A."/>
            <person name="Miyauchi S."/>
            <person name="Kiss E."/>
            <person name="Drula E."/>
            <person name="Kohler A."/>
            <person name="Sanchez-Garcia M."/>
            <person name="Andreopoulos B."/>
            <person name="Barry K.W."/>
            <person name="Bonito G."/>
            <person name="Buee M."/>
            <person name="Carver A."/>
            <person name="Chen C."/>
            <person name="Cichocki N."/>
            <person name="Clum A."/>
            <person name="Culley D."/>
            <person name="Crous P.W."/>
            <person name="Fauchery L."/>
            <person name="Girlanda M."/>
            <person name="Hayes R."/>
            <person name="Keri Z."/>
            <person name="Labutti K."/>
            <person name="Lipzen A."/>
            <person name="Lombard V."/>
            <person name="Magnuson J."/>
            <person name="Maillard F."/>
            <person name="Morin E."/>
            <person name="Murat C."/>
            <person name="Nolan M."/>
            <person name="Ohm R."/>
            <person name="Pangilinan J."/>
            <person name="Pereira M."/>
            <person name="Perotto S."/>
            <person name="Peter M."/>
            <person name="Riley R."/>
            <person name="Sitrit Y."/>
            <person name="Stielow B."/>
            <person name="Szollosi G."/>
            <person name="Zifcakova L."/>
            <person name="Stursova M."/>
            <person name="Spatafora J.W."/>
            <person name="Tedersoo L."/>
            <person name="Vaario L.-M."/>
            <person name="Yamada A."/>
            <person name="Yan M."/>
            <person name="Wang P."/>
            <person name="Xu J."/>
            <person name="Bruns T."/>
            <person name="Baldrian P."/>
            <person name="Vilgalys R."/>
            <person name="Henrissat B."/>
            <person name="Grigoriev I.V."/>
            <person name="Hibbett D."/>
            <person name="Nagy L.G."/>
            <person name="Martin F.M."/>
        </authorList>
    </citation>
    <scope>NUCLEOTIDE SEQUENCE</scope>
    <source>
        <strain evidence="2">UH-Tt-Lm1</strain>
    </source>
</reference>
<organism evidence="2 3">
    <name type="scientific">Thelephora terrestris</name>
    <dbReference type="NCBI Taxonomy" id="56493"/>
    <lineage>
        <taxon>Eukaryota</taxon>
        <taxon>Fungi</taxon>
        <taxon>Dikarya</taxon>
        <taxon>Basidiomycota</taxon>
        <taxon>Agaricomycotina</taxon>
        <taxon>Agaricomycetes</taxon>
        <taxon>Thelephorales</taxon>
        <taxon>Thelephoraceae</taxon>
        <taxon>Thelephora</taxon>
    </lineage>
</organism>